<dbReference type="InterPro" id="IPR004843">
    <property type="entry name" value="Calcineurin-like_PHP"/>
</dbReference>
<dbReference type="EMBL" id="ASPP01022391">
    <property type="protein sequence ID" value="ETO11510.1"/>
    <property type="molecule type" value="Genomic_DNA"/>
</dbReference>
<dbReference type="EC" id="3.1.3.16" evidence="1"/>
<evidence type="ECO:0000313" key="7">
    <source>
        <dbReference type="Proteomes" id="UP000023152"/>
    </source>
</evidence>
<evidence type="ECO:0000259" key="5">
    <source>
        <dbReference type="SMART" id="SM00156"/>
    </source>
</evidence>
<name>X6MEN5_RETFI</name>
<dbReference type="InterPro" id="IPR029052">
    <property type="entry name" value="Metallo-depent_PP-like"/>
</dbReference>
<evidence type="ECO:0000256" key="2">
    <source>
        <dbReference type="ARBA" id="ARBA00022723"/>
    </source>
</evidence>
<sequence>MIDRKQEIPHSGVFADLMWSDPEDIDTWELSPRGAGWLFGHKVSDQFNQLNGVDLICRAHQLVQDGYKYHFEKENVITVWSAPNYVYRCGNVAAILQLDEKLNQEIKIFTETEQNKKALSLMKKNIMYFL</sequence>
<proteinExistence type="predicted"/>
<keyword evidence="4" id="KW-0464">Manganese</keyword>
<dbReference type="InterPro" id="IPR047129">
    <property type="entry name" value="PPA2-like"/>
</dbReference>
<feature type="domain" description="Serine/threonine specific protein phosphatases" evidence="5">
    <location>
        <begin position="1"/>
        <end position="113"/>
    </location>
</feature>
<organism evidence="6 7">
    <name type="scientific">Reticulomyxa filosa</name>
    <dbReference type="NCBI Taxonomy" id="46433"/>
    <lineage>
        <taxon>Eukaryota</taxon>
        <taxon>Sar</taxon>
        <taxon>Rhizaria</taxon>
        <taxon>Retaria</taxon>
        <taxon>Foraminifera</taxon>
        <taxon>Monothalamids</taxon>
        <taxon>Reticulomyxidae</taxon>
        <taxon>Reticulomyxa</taxon>
    </lineage>
</organism>
<protein>
    <recommendedName>
        <fullName evidence="1">protein-serine/threonine phosphatase</fullName>
        <ecNumber evidence="1">3.1.3.16</ecNumber>
    </recommendedName>
</protein>
<dbReference type="GO" id="GO:0046872">
    <property type="term" value="F:metal ion binding"/>
    <property type="evidence" value="ECO:0007669"/>
    <property type="project" value="UniProtKB-KW"/>
</dbReference>
<dbReference type="PANTHER" id="PTHR45619">
    <property type="entry name" value="SERINE/THREONINE-PROTEIN PHOSPHATASE PP2A-RELATED"/>
    <property type="match status" value="1"/>
</dbReference>
<accession>X6MEN5</accession>
<dbReference type="Proteomes" id="UP000023152">
    <property type="component" value="Unassembled WGS sequence"/>
</dbReference>
<keyword evidence="7" id="KW-1185">Reference proteome</keyword>
<keyword evidence="3" id="KW-0378">Hydrolase</keyword>
<dbReference type="GO" id="GO:0004722">
    <property type="term" value="F:protein serine/threonine phosphatase activity"/>
    <property type="evidence" value="ECO:0007669"/>
    <property type="project" value="UniProtKB-EC"/>
</dbReference>
<dbReference type="Gene3D" id="3.60.21.10">
    <property type="match status" value="1"/>
</dbReference>
<evidence type="ECO:0000313" key="6">
    <source>
        <dbReference type="EMBL" id="ETO11510.1"/>
    </source>
</evidence>
<evidence type="ECO:0000256" key="3">
    <source>
        <dbReference type="ARBA" id="ARBA00022801"/>
    </source>
</evidence>
<comment type="caution">
    <text evidence="6">The sequence shown here is derived from an EMBL/GenBank/DDBJ whole genome shotgun (WGS) entry which is preliminary data.</text>
</comment>
<reference evidence="6 7" key="1">
    <citation type="journal article" date="2013" name="Curr. Biol.">
        <title>The Genome of the Foraminiferan Reticulomyxa filosa.</title>
        <authorList>
            <person name="Glockner G."/>
            <person name="Hulsmann N."/>
            <person name="Schleicher M."/>
            <person name="Noegel A.A."/>
            <person name="Eichinger L."/>
            <person name="Gallinger C."/>
            <person name="Pawlowski J."/>
            <person name="Sierra R."/>
            <person name="Euteneuer U."/>
            <person name="Pillet L."/>
            <person name="Moustafa A."/>
            <person name="Platzer M."/>
            <person name="Groth M."/>
            <person name="Szafranski K."/>
            <person name="Schliwa M."/>
        </authorList>
    </citation>
    <scope>NUCLEOTIDE SEQUENCE [LARGE SCALE GENOMIC DNA]</scope>
</reference>
<dbReference type="PRINTS" id="PR00114">
    <property type="entry name" value="STPHPHTASE"/>
</dbReference>
<evidence type="ECO:0000256" key="1">
    <source>
        <dbReference type="ARBA" id="ARBA00013081"/>
    </source>
</evidence>
<dbReference type="Pfam" id="PF00149">
    <property type="entry name" value="Metallophos"/>
    <property type="match status" value="1"/>
</dbReference>
<gene>
    <name evidence="6" type="ORF">RFI_25866</name>
</gene>
<evidence type="ECO:0000256" key="4">
    <source>
        <dbReference type="ARBA" id="ARBA00023211"/>
    </source>
</evidence>
<dbReference type="InterPro" id="IPR006186">
    <property type="entry name" value="Ser/Thr-sp_prot-phosphatase"/>
</dbReference>
<dbReference type="AlphaFoldDB" id="X6MEN5"/>
<dbReference type="SUPFAM" id="SSF56300">
    <property type="entry name" value="Metallo-dependent phosphatases"/>
    <property type="match status" value="1"/>
</dbReference>
<dbReference type="OMA" id="DESLMYC"/>
<dbReference type="SMART" id="SM00156">
    <property type="entry name" value="PP2Ac"/>
    <property type="match status" value="1"/>
</dbReference>
<dbReference type="OrthoDB" id="1930084at2759"/>
<keyword evidence="2" id="KW-0479">Metal-binding</keyword>